<evidence type="ECO:0000256" key="6">
    <source>
        <dbReference type="RuleBase" id="RU362006"/>
    </source>
</evidence>
<evidence type="ECO:0000313" key="7">
    <source>
        <dbReference type="EMBL" id="KFD72571.1"/>
    </source>
</evidence>
<dbReference type="EMBL" id="KL367477">
    <property type="protein sequence ID" value="KFD72571.1"/>
    <property type="molecule type" value="Genomic_DNA"/>
</dbReference>
<evidence type="ECO:0000256" key="3">
    <source>
        <dbReference type="ARBA" id="ARBA00022692"/>
    </source>
</evidence>
<feature type="transmembrane region" description="Helical" evidence="6">
    <location>
        <begin position="119"/>
        <end position="137"/>
    </location>
</feature>
<keyword evidence="5 6" id="KW-0472">Membrane</keyword>
<comment type="subcellular location">
    <subcellularLocation>
        <location evidence="1 6">Membrane</location>
        <topology evidence="1 6">Multi-pass membrane protein</topology>
    </subcellularLocation>
</comment>
<dbReference type="GO" id="GO:0016020">
    <property type="term" value="C:membrane"/>
    <property type="evidence" value="ECO:0007669"/>
    <property type="project" value="UniProtKB-SubCell"/>
</dbReference>
<organism evidence="7">
    <name type="scientific">Trichuris suis</name>
    <name type="common">pig whipworm</name>
    <dbReference type="NCBI Taxonomy" id="68888"/>
    <lineage>
        <taxon>Eukaryota</taxon>
        <taxon>Metazoa</taxon>
        <taxon>Ecdysozoa</taxon>
        <taxon>Nematoda</taxon>
        <taxon>Enoplea</taxon>
        <taxon>Dorylaimia</taxon>
        <taxon>Trichinellida</taxon>
        <taxon>Trichuridae</taxon>
        <taxon>Trichuris</taxon>
    </lineage>
</organism>
<protein>
    <recommendedName>
        <fullName evidence="6">Receptor expression-enhancing protein</fullName>
    </recommendedName>
</protein>
<keyword evidence="4 6" id="KW-1133">Transmembrane helix</keyword>
<gene>
    <name evidence="7" type="ORF">M514_03989</name>
</gene>
<comment type="similarity">
    <text evidence="2 6">Belongs to the DP1 family.</text>
</comment>
<evidence type="ECO:0000256" key="5">
    <source>
        <dbReference type="ARBA" id="ARBA00023136"/>
    </source>
</evidence>
<proteinExistence type="inferred from homology"/>
<dbReference type="Proteomes" id="UP000030758">
    <property type="component" value="Unassembled WGS sequence"/>
</dbReference>
<dbReference type="Pfam" id="PF03134">
    <property type="entry name" value="TB2_DP1_HVA22"/>
    <property type="match status" value="1"/>
</dbReference>
<evidence type="ECO:0000256" key="1">
    <source>
        <dbReference type="ARBA" id="ARBA00004141"/>
    </source>
</evidence>
<dbReference type="PANTHER" id="PTHR12300">
    <property type="entry name" value="HVA22-LIKE PROTEINS"/>
    <property type="match status" value="1"/>
</dbReference>
<dbReference type="InterPro" id="IPR004345">
    <property type="entry name" value="TB2_DP1_HVA22"/>
</dbReference>
<reference evidence="7" key="1">
    <citation type="journal article" date="2014" name="Nat. Genet.">
        <title>Genome and transcriptome of the porcine whipworm Trichuris suis.</title>
        <authorList>
            <person name="Jex A.R."/>
            <person name="Nejsum P."/>
            <person name="Schwarz E.M."/>
            <person name="Hu L."/>
            <person name="Young N.D."/>
            <person name="Hall R.S."/>
            <person name="Korhonen P.K."/>
            <person name="Liao S."/>
            <person name="Thamsborg S."/>
            <person name="Xia J."/>
            <person name="Xu P."/>
            <person name="Wang S."/>
            <person name="Scheerlinck J.P."/>
            <person name="Hofmann A."/>
            <person name="Sternberg P.W."/>
            <person name="Wang J."/>
            <person name="Gasser R.B."/>
        </authorList>
    </citation>
    <scope>NUCLEOTIDE SEQUENCE [LARGE SCALE GENOMIC DNA]</scope>
    <source>
        <strain evidence="7">DCEP-RM93F</strain>
    </source>
</reference>
<evidence type="ECO:0000256" key="2">
    <source>
        <dbReference type="ARBA" id="ARBA00008573"/>
    </source>
</evidence>
<keyword evidence="3 6" id="KW-0812">Transmembrane</keyword>
<accession>A0A085NSX5</accession>
<evidence type="ECO:0000256" key="4">
    <source>
        <dbReference type="ARBA" id="ARBA00022989"/>
    </source>
</evidence>
<dbReference type="PANTHER" id="PTHR12300:SF161">
    <property type="entry name" value="RECEPTOR EXPRESSION-ENHANCING PROTEIN"/>
    <property type="match status" value="1"/>
</dbReference>
<sequence length="220" mass="25692">MDKQKFLISRSSIEKFRADLTKRLHEDNAFTRILARIENVTGVDRVFIVSGVMAAFALYLIIGSFAQLMCNLAGFAYPAYASYKAIESLDKKDDTQWLTYWVVFAFLNVIEFASELILAWFPIYYLCKFVFLLYLHLPMTMGAEKLYTQLVAPVMHKLKGHAKIESYFLSHSWRLLLEHVDRSMLVDFLPLKKKERCFIDFSNAAESMSARRQKEQEERK</sequence>
<feature type="transmembrane region" description="Helical" evidence="6">
    <location>
        <begin position="46"/>
        <end position="77"/>
    </location>
</feature>
<dbReference type="AlphaFoldDB" id="A0A085NSX5"/>
<name>A0A085NSX5_9BILA</name>